<sequence>MFENDYWMRQIEDITKALGNMLFEKQSGTVELFDEQGVLSETSFLSYRLNRMIGDGQINEAENLLFDAIEEDPKTGYLKVALDFYATLEKRSDAELTAAGFSRAEILDGLQAVQKIYQN</sequence>
<dbReference type="STRING" id="663278.Ethha_2529"/>
<evidence type="ECO:0000313" key="1">
    <source>
        <dbReference type="EMBL" id="ADU28022.1"/>
    </source>
</evidence>
<evidence type="ECO:0000313" key="2">
    <source>
        <dbReference type="Proteomes" id="UP000001551"/>
    </source>
</evidence>
<dbReference type="HOGENOM" id="CLU_143358_1_0_9"/>
<dbReference type="Pfam" id="PF20092">
    <property type="entry name" value="DUF6483"/>
    <property type="match status" value="1"/>
</dbReference>
<name>E6U6F2_ETHHY</name>
<reference evidence="1 2" key="1">
    <citation type="submission" date="2010-12" db="EMBL/GenBank/DDBJ databases">
        <title>Complete sequence of Ethanoligenens harbinense YUAN-3.</title>
        <authorList>
            <person name="Lucas S."/>
            <person name="Copeland A."/>
            <person name="Lapidus A."/>
            <person name="Cheng J.-F."/>
            <person name="Bruce D."/>
            <person name="Goodwin L."/>
            <person name="Pitluck S."/>
            <person name="Chertkov O."/>
            <person name="Misra M."/>
            <person name="Detter J.C."/>
            <person name="Han C."/>
            <person name="Tapia R."/>
            <person name="Land M."/>
            <person name="Hauser L."/>
            <person name="Jeffries C."/>
            <person name="Kyrpides N."/>
            <person name="Ivanova N."/>
            <person name="Mikhailova N."/>
            <person name="Wang A."/>
            <person name="Mouttaki H."/>
            <person name="He Z."/>
            <person name="Zhou J."/>
            <person name="Hemme C.L."/>
            <person name="Woyke T."/>
        </authorList>
    </citation>
    <scope>NUCLEOTIDE SEQUENCE [LARGE SCALE GENOMIC DNA]</scope>
    <source>
        <strain evidence="2">DSM 18485 / JCM 12961 / CGMCC 1.5033 / YUAN-3</strain>
    </source>
</reference>
<dbReference type="eggNOG" id="ENOG5033DNC">
    <property type="taxonomic scope" value="Bacteria"/>
</dbReference>
<dbReference type="InterPro" id="IPR045507">
    <property type="entry name" value="DUF6483"/>
</dbReference>
<dbReference type="RefSeq" id="WP_013486365.1">
    <property type="nucleotide sequence ID" value="NC_014828.1"/>
</dbReference>
<dbReference type="KEGG" id="eha:Ethha_2529"/>
<organism evidence="1 2">
    <name type="scientific">Ethanoligenens harbinense (strain DSM 18485 / JCM 12961 / CGMCC 1.5033 / YUAN-3)</name>
    <dbReference type="NCBI Taxonomy" id="663278"/>
    <lineage>
        <taxon>Bacteria</taxon>
        <taxon>Bacillati</taxon>
        <taxon>Bacillota</taxon>
        <taxon>Clostridia</taxon>
        <taxon>Eubacteriales</taxon>
        <taxon>Oscillospiraceae</taxon>
        <taxon>Ethanoligenens</taxon>
    </lineage>
</organism>
<keyword evidence="2" id="KW-1185">Reference proteome</keyword>
<dbReference type="AlphaFoldDB" id="E6U6F2"/>
<protein>
    <submittedName>
        <fullName evidence="1">Uncharacterized protein</fullName>
    </submittedName>
</protein>
<dbReference type="EMBL" id="CP002400">
    <property type="protein sequence ID" value="ADU28022.1"/>
    <property type="molecule type" value="Genomic_DNA"/>
</dbReference>
<proteinExistence type="predicted"/>
<dbReference type="Proteomes" id="UP000001551">
    <property type="component" value="Chromosome"/>
</dbReference>
<accession>E6U6F2</accession>
<gene>
    <name evidence="1" type="ordered locus">Ethha_2529</name>
</gene>